<feature type="coiled-coil region" evidence="11">
    <location>
        <begin position="5"/>
        <end position="50"/>
    </location>
</feature>
<evidence type="ECO:0000256" key="6">
    <source>
        <dbReference type="ARBA" id="ARBA00022840"/>
    </source>
</evidence>
<dbReference type="Pfam" id="PF03255">
    <property type="entry name" value="ACCA"/>
    <property type="match status" value="1"/>
</dbReference>
<evidence type="ECO:0000259" key="12">
    <source>
        <dbReference type="PROSITE" id="PS50989"/>
    </source>
</evidence>
<evidence type="ECO:0000313" key="14">
    <source>
        <dbReference type="Proteomes" id="UP000263273"/>
    </source>
</evidence>
<keyword evidence="7 10" id="KW-0443">Lipid metabolism</keyword>
<keyword evidence="2 10" id="KW-0444">Lipid biosynthesis</keyword>
<keyword evidence="11" id="KW-0175">Coiled coil</keyword>
<dbReference type="PRINTS" id="PR01069">
    <property type="entry name" value="ACCCTRFRASEA"/>
</dbReference>
<dbReference type="RefSeq" id="WP_061215190.1">
    <property type="nucleotide sequence ID" value="NZ_DCDX01000045.1"/>
</dbReference>
<keyword evidence="3 10" id="KW-0808">Transferase</keyword>
<keyword evidence="10" id="KW-0963">Cytoplasm</keyword>
<keyword evidence="8 10" id="KW-0275">Fatty acid biosynthesis</keyword>
<dbReference type="InterPro" id="IPR029045">
    <property type="entry name" value="ClpP/crotonase-like_dom_sf"/>
</dbReference>
<keyword evidence="13" id="KW-0436">Ligase</keyword>
<keyword evidence="5 10" id="KW-0276">Fatty acid metabolism</keyword>
<gene>
    <name evidence="10" type="primary">accA</name>
    <name evidence="13" type="ORF">DDZ44_09695</name>
</gene>
<evidence type="ECO:0000256" key="8">
    <source>
        <dbReference type="ARBA" id="ARBA00023160"/>
    </source>
</evidence>
<comment type="similarity">
    <text evidence="10">Belongs to the AccA family.</text>
</comment>
<comment type="catalytic activity">
    <reaction evidence="9 10">
        <text>N(6)-carboxybiotinyl-L-lysyl-[protein] + acetyl-CoA = N(6)-biotinyl-L-lysyl-[protein] + malonyl-CoA</text>
        <dbReference type="Rhea" id="RHEA:54728"/>
        <dbReference type="Rhea" id="RHEA-COMP:10505"/>
        <dbReference type="Rhea" id="RHEA-COMP:10506"/>
        <dbReference type="ChEBI" id="CHEBI:57288"/>
        <dbReference type="ChEBI" id="CHEBI:57384"/>
        <dbReference type="ChEBI" id="CHEBI:83144"/>
        <dbReference type="ChEBI" id="CHEBI:83145"/>
        <dbReference type="EC" id="2.1.3.15"/>
    </reaction>
</comment>
<accession>A0A354YXX6</accession>
<protein>
    <recommendedName>
        <fullName evidence="10">Acetyl-coenzyme A carboxylase carboxyl transferase subunit alpha</fullName>
        <shortName evidence="10">ACCase subunit alpha</shortName>
        <shortName evidence="10">Acetyl-CoA carboxylase carboxyltransferase subunit alpha</shortName>
        <ecNumber evidence="10">2.1.3.15</ecNumber>
    </recommendedName>
</protein>
<evidence type="ECO:0000313" key="13">
    <source>
        <dbReference type="EMBL" id="HBK54195.1"/>
    </source>
</evidence>
<dbReference type="NCBIfam" id="NF041504">
    <property type="entry name" value="AccA_sub"/>
    <property type="match status" value="1"/>
</dbReference>
<dbReference type="EC" id="2.1.3.15" evidence="10"/>
<dbReference type="GO" id="GO:2001295">
    <property type="term" value="P:malonyl-CoA biosynthetic process"/>
    <property type="evidence" value="ECO:0007669"/>
    <property type="project" value="UniProtKB-UniRule"/>
</dbReference>
<dbReference type="NCBIfam" id="TIGR00513">
    <property type="entry name" value="accA"/>
    <property type="match status" value="1"/>
</dbReference>
<evidence type="ECO:0000256" key="2">
    <source>
        <dbReference type="ARBA" id="ARBA00022516"/>
    </source>
</evidence>
<dbReference type="GO" id="GO:0003989">
    <property type="term" value="F:acetyl-CoA carboxylase activity"/>
    <property type="evidence" value="ECO:0007669"/>
    <property type="project" value="InterPro"/>
</dbReference>
<evidence type="ECO:0000256" key="11">
    <source>
        <dbReference type="SAM" id="Coils"/>
    </source>
</evidence>
<feature type="domain" description="CoA carboxyltransferase C-terminal" evidence="12">
    <location>
        <begin position="32"/>
        <end position="293"/>
    </location>
</feature>
<dbReference type="GO" id="GO:0005524">
    <property type="term" value="F:ATP binding"/>
    <property type="evidence" value="ECO:0007669"/>
    <property type="project" value="UniProtKB-KW"/>
</dbReference>
<evidence type="ECO:0000256" key="5">
    <source>
        <dbReference type="ARBA" id="ARBA00022832"/>
    </source>
</evidence>
<evidence type="ECO:0000256" key="10">
    <source>
        <dbReference type="HAMAP-Rule" id="MF_00823"/>
    </source>
</evidence>
<comment type="subcellular location">
    <subcellularLocation>
        <location evidence="10">Cytoplasm</location>
    </subcellularLocation>
</comment>
<dbReference type="HAMAP" id="MF_00823">
    <property type="entry name" value="AcetylCoA_CT_alpha"/>
    <property type="match status" value="1"/>
</dbReference>
<dbReference type="EMBL" id="DNZF01000210">
    <property type="protein sequence ID" value="HBK54195.1"/>
    <property type="molecule type" value="Genomic_DNA"/>
</dbReference>
<dbReference type="InterPro" id="IPR011763">
    <property type="entry name" value="COA_CT_C"/>
</dbReference>
<evidence type="ECO:0000256" key="4">
    <source>
        <dbReference type="ARBA" id="ARBA00022741"/>
    </source>
</evidence>
<evidence type="ECO:0000256" key="7">
    <source>
        <dbReference type="ARBA" id="ARBA00023098"/>
    </source>
</evidence>
<dbReference type="NCBIfam" id="NF004344">
    <property type="entry name" value="PRK05724.1"/>
    <property type="match status" value="1"/>
</dbReference>
<dbReference type="GO" id="GO:0006633">
    <property type="term" value="P:fatty acid biosynthetic process"/>
    <property type="evidence" value="ECO:0007669"/>
    <property type="project" value="UniProtKB-KW"/>
</dbReference>
<dbReference type="AlphaFoldDB" id="A0A354YXX6"/>
<dbReference type="PANTHER" id="PTHR42853:SF3">
    <property type="entry name" value="ACETYL-COENZYME A CARBOXYLASE CARBOXYL TRANSFERASE SUBUNIT ALPHA, CHLOROPLASTIC"/>
    <property type="match status" value="1"/>
</dbReference>
<proteinExistence type="inferred from homology"/>
<comment type="function">
    <text evidence="10">Component of the acetyl coenzyme A carboxylase (ACC) complex. First, biotin carboxylase catalyzes the carboxylation of biotin on its carrier protein (BCCP) and then the CO(2) group is transferred by the carboxyltransferase to acetyl-CoA to form malonyl-CoA.</text>
</comment>
<name>A0A354YXX6_9FIRM</name>
<dbReference type="GO" id="GO:0016743">
    <property type="term" value="F:carboxyl- or carbamoyltransferase activity"/>
    <property type="evidence" value="ECO:0007669"/>
    <property type="project" value="UniProtKB-UniRule"/>
</dbReference>
<evidence type="ECO:0000256" key="3">
    <source>
        <dbReference type="ARBA" id="ARBA00022679"/>
    </source>
</evidence>
<sequence>MVKRQFDYEQKVREIRDKLEELNNLSSNMEFDLSQEIESLEEKIENNRERRYKNLSPWEKVLLSRHPERPNSNDYIRYFCEEWIELHGDRHFGDDSSVIGGIGRFNGQAVTILGYRKGKDTRENLQYNFGMPHPEGYRKIQRLLLQAEKFQRPVITLIDTPGAYPGIGAEERGQAWAISQVLMTLSALEVPVIAVVSGEGGSGGALALAVADRLLMLSNAVFSVASPEACASILWKDLERVEDMARAMKITAHDLQRLGIVDEIIEEPLGGAHLNFPEMAEKLKKALQKHLGELTSQDSGELSEERYQKLRKIGEFRG</sequence>
<reference evidence="13 14" key="1">
    <citation type="journal article" date="2018" name="Nat. Biotechnol.">
        <title>A standardized bacterial taxonomy based on genome phylogeny substantially revises the tree of life.</title>
        <authorList>
            <person name="Parks D.H."/>
            <person name="Chuvochina M."/>
            <person name="Waite D.W."/>
            <person name="Rinke C."/>
            <person name="Skarshewski A."/>
            <person name="Chaumeil P.A."/>
            <person name="Hugenholtz P."/>
        </authorList>
    </citation>
    <scope>NUCLEOTIDE SEQUENCE [LARGE SCALE GENOMIC DNA]</scope>
    <source>
        <strain evidence="13">UBA10948</strain>
    </source>
</reference>
<dbReference type="UniPathway" id="UPA00655">
    <property type="reaction ID" value="UER00711"/>
</dbReference>
<dbReference type="PANTHER" id="PTHR42853">
    <property type="entry name" value="ACETYL-COENZYME A CARBOXYLASE CARBOXYL TRANSFERASE SUBUNIT ALPHA"/>
    <property type="match status" value="1"/>
</dbReference>
<dbReference type="GO" id="GO:0009317">
    <property type="term" value="C:acetyl-CoA carboxylase complex"/>
    <property type="evidence" value="ECO:0007669"/>
    <property type="project" value="InterPro"/>
</dbReference>
<comment type="subunit">
    <text evidence="10">Acetyl-CoA carboxylase is a heterohexamer composed of biotin carboxyl carrier protein (AccB), biotin carboxylase (AccC) and two subunits each of ACCase subunit alpha (AccA) and ACCase subunit beta (AccD).</text>
</comment>
<dbReference type="Gene3D" id="3.90.226.10">
    <property type="entry name" value="2-enoyl-CoA Hydratase, Chain A, domain 1"/>
    <property type="match status" value="1"/>
</dbReference>
<comment type="caution">
    <text evidence="13">The sequence shown here is derived from an EMBL/GenBank/DDBJ whole genome shotgun (WGS) entry which is preliminary data.</text>
</comment>
<organism evidence="13 14">
    <name type="scientific">Syntrophomonas wolfei</name>
    <dbReference type="NCBI Taxonomy" id="863"/>
    <lineage>
        <taxon>Bacteria</taxon>
        <taxon>Bacillati</taxon>
        <taxon>Bacillota</taxon>
        <taxon>Clostridia</taxon>
        <taxon>Eubacteriales</taxon>
        <taxon>Syntrophomonadaceae</taxon>
        <taxon>Syntrophomonas</taxon>
    </lineage>
</organism>
<dbReference type="PROSITE" id="PS50989">
    <property type="entry name" value="COA_CT_CTER"/>
    <property type="match status" value="1"/>
</dbReference>
<dbReference type="SUPFAM" id="SSF52096">
    <property type="entry name" value="ClpP/crotonase"/>
    <property type="match status" value="1"/>
</dbReference>
<evidence type="ECO:0000256" key="9">
    <source>
        <dbReference type="ARBA" id="ARBA00049152"/>
    </source>
</evidence>
<keyword evidence="6 10" id="KW-0067">ATP-binding</keyword>
<keyword evidence="4 10" id="KW-0547">Nucleotide-binding</keyword>
<dbReference type="Proteomes" id="UP000263273">
    <property type="component" value="Unassembled WGS sequence"/>
</dbReference>
<dbReference type="InterPro" id="IPR001095">
    <property type="entry name" value="Acetyl_CoA_COase_a_su"/>
</dbReference>
<dbReference type="STRING" id="378794.GCA_001570625_02794"/>
<comment type="pathway">
    <text evidence="1 10">Lipid metabolism; malonyl-CoA biosynthesis; malonyl-CoA from acetyl-CoA: step 1/1.</text>
</comment>
<evidence type="ECO:0000256" key="1">
    <source>
        <dbReference type="ARBA" id="ARBA00004956"/>
    </source>
</evidence>